<dbReference type="InterPro" id="IPR013525">
    <property type="entry name" value="ABC2_TM"/>
</dbReference>
<feature type="transmembrane region" description="Helical" evidence="9">
    <location>
        <begin position="345"/>
        <end position="365"/>
    </location>
</feature>
<dbReference type="Pfam" id="PF19055">
    <property type="entry name" value="ABC2_membrane_7"/>
    <property type="match status" value="1"/>
</dbReference>
<dbReference type="SMART" id="SM00382">
    <property type="entry name" value="AAA"/>
    <property type="match status" value="1"/>
</dbReference>
<name>A0A5E4N5Z3_9HEMI</name>
<keyword evidence="5" id="KW-0547">Nucleotide-binding</keyword>
<evidence type="ECO:0000313" key="12">
    <source>
        <dbReference type="Proteomes" id="UP000325440"/>
    </source>
</evidence>
<proteinExistence type="inferred from homology"/>
<evidence type="ECO:0000256" key="8">
    <source>
        <dbReference type="ARBA" id="ARBA00023136"/>
    </source>
</evidence>
<dbReference type="GO" id="GO:0005886">
    <property type="term" value="C:plasma membrane"/>
    <property type="evidence" value="ECO:0007669"/>
    <property type="project" value="TreeGrafter"/>
</dbReference>
<accession>A0A5E4N5Z3</accession>
<feature type="transmembrane region" description="Helical" evidence="9">
    <location>
        <begin position="455"/>
        <end position="476"/>
    </location>
</feature>
<evidence type="ECO:0000256" key="4">
    <source>
        <dbReference type="ARBA" id="ARBA00022692"/>
    </source>
</evidence>
<dbReference type="Pfam" id="PF00005">
    <property type="entry name" value="ABC_tran"/>
    <property type="match status" value="1"/>
</dbReference>
<evidence type="ECO:0000256" key="2">
    <source>
        <dbReference type="ARBA" id="ARBA00005814"/>
    </source>
</evidence>
<dbReference type="GO" id="GO:0005524">
    <property type="term" value="F:ATP binding"/>
    <property type="evidence" value="ECO:0007669"/>
    <property type="project" value="UniProtKB-KW"/>
</dbReference>
<dbReference type="PROSITE" id="PS50893">
    <property type="entry name" value="ABC_TRANSPORTER_2"/>
    <property type="match status" value="1"/>
</dbReference>
<dbReference type="Gene3D" id="3.40.50.300">
    <property type="entry name" value="P-loop containing nucleotide triphosphate hydrolases"/>
    <property type="match status" value="2"/>
</dbReference>
<dbReference type="GO" id="GO:0016887">
    <property type="term" value="F:ATP hydrolysis activity"/>
    <property type="evidence" value="ECO:0007669"/>
    <property type="project" value="InterPro"/>
</dbReference>
<evidence type="ECO:0000256" key="3">
    <source>
        <dbReference type="ARBA" id="ARBA00022448"/>
    </source>
</evidence>
<organism evidence="11 12">
    <name type="scientific">Cinara cedri</name>
    <dbReference type="NCBI Taxonomy" id="506608"/>
    <lineage>
        <taxon>Eukaryota</taxon>
        <taxon>Metazoa</taxon>
        <taxon>Ecdysozoa</taxon>
        <taxon>Arthropoda</taxon>
        <taxon>Hexapoda</taxon>
        <taxon>Insecta</taxon>
        <taxon>Pterygota</taxon>
        <taxon>Neoptera</taxon>
        <taxon>Paraneoptera</taxon>
        <taxon>Hemiptera</taxon>
        <taxon>Sternorrhyncha</taxon>
        <taxon>Aphidomorpha</taxon>
        <taxon>Aphidoidea</taxon>
        <taxon>Aphididae</taxon>
        <taxon>Lachninae</taxon>
        <taxon>Cinara</taxon>
    </lineage>
</organism>
<feature type="transmembrane region" description="Helical" evidence="9">
    <location>
        <begin position="377"/>
        <end position="398"/>
    </location>
</feature>
<keyword evidence="12" id="KW-1185">Reference proteome</keyword>
<dbReference type="InterPro" id="IPR043926">
    <property type="entry name" value="ABCG_dom"/>
</dbReference>
<dbReference type="InterPro" id="IPR003439">
    <property type="entry name" value="ABC_transporter-like_ATP-bd"/>
</dbReference>
<keyword evidence="3" id="KW-0813">Transport</keyword>
<sequence length="595" mass="67858">MFGMELRKPKMLDLRYNEMWNDWDGTGDADPQEPVKYAHGQLVLSWKRLNVTVKTVTQKFFAPSTVSHKQILYNVSGNVQCGSLLGIMGPSGSGKTTLMSTISHRTKGNFEGELLLNGRPVSEEVMIKISGFVPQHDISFDQLTALEHLSLMAKLKMDRDTTEADLIEHVDHILLNDPPILFCDEITTGLDSYSAAHIVNTLKSVARTGKIVVCTIHQPASGVFGKFDDVILLTEGRLAYQGPVTSVNRLFQKFSYECPNMFNEADYVISILNSEKETVKRDVEEMCKLSSTDQQTDLNYDTFNNQKQLDYTQYLQKQHPKWTTQFTLILDRSTKCFLRNYQTQLLELCTIMFLGIIISSPFANLQFDTKAVQNWEGFWLIFVINFVFHFSYSAIAMYQQKFAIVHREVHNKVYPLSVYYMSELMIMIVWIMIKMLAYCIIAFTIVGADWGQKQLFLFFILAVSAYSYGSLLSALFTRVEHTVIFATINDFVALPLSGAYLSFKSLPKTIYFLRHLSLFFLGCETVSIQFWENIESLPCVDPDNCLDSGKAVLNKYGYIIEEFNSDMIIMASFSIVASVVSYFGVLKRMKQQPAY</sequence>
<dbReference type="Pfam" id="PF01061">
    <property type="entry name" value="ABC2_membrane"/>
    <property type="match status" value="1"/>
</dbReference>
<reference evidence="11 12" key="1">
    <citation type="submission" date="2019-08" db="EMBL/GenBank/DDBJ databases">
        <authorList>
            <person name="Alioto T."/>
            <person name="Alioto T."/>
            <person name="Gomez Garrido J."/>
        </authorList>
    </citation>
    <scope>NUCLEOTIDE SEQUENCE [LARGE SCALE GENOMIC DNA]</scope>
</reference>
<keyword evidence="4 9" id="KW-0812">Transmembrane</keyword>
<evidence type="ECO:0000256" key="6">
    <source>
        <dbReference type="ARBA" id="ARBA00022840"/>
    </source>
</evidence>
<feature type="transmembrane region" description="Helical" evidence="9">
    <location>
        <begin position="567"/>
        <end position="586"/>
    </location>
</feature>
<dbReference type="AlphaFoldDB" id="A0A5E4N5Z3"/>
<dbReference type="InterPro" id="IPR050352">
    <property type="entry name" value="ABCG_transporters"/>
</dbReference>
<evidence type="ECO:0000313" key="11">
    <source>
        <dbReference type="EMBL" id="VVC40122.1"/>
    </source>
</evidence>
<evidence type="ECO:0000256" key="1">
    <source>
        <dbReference type="ARBA" id="ARBA00004141"/>
    </source>
</evidence>
<feature type="transmembrane region" description="Helical" evidence="9">
    <location>
        <begin position="418"/>
        <end position="443"/>
    </location>
</feature>
<comment type="subcellular location">
    <subcellularLocation>
        <location evidence="1">Membrane</location>
        <topology evidence="1">Multi-pass membrane protein</topology>
    </subcellularLocation>
</comment>
<keyword evidence="6" id="KW-0067">ATP-binding</keyword>
<gene>
    <name evidence="11" type="ORF">CINCED_3A019610</name>
</gene>
<dbReference type="InterPro" id="IPR003593">
    <property type="entry name" value="AAA+_ATPase"/>
</dbReference>
<evidence type="ECO:0000256" key="7">
    <source>
        <dbReference type="ARBA" id="ARBA00022989"/>
    </source>
</evidence>
<keyword evidence="7 9" id="KW-1133">Transmembrane helix</keyword>
<dbReference type="PANTHER" id="PTHR48041">
    <property type="entry name" value="ABC TRANSPORTER G FAMILY MEMBER 28"/>
    <property type="match status" value="1"/>
</dbReference>
<protein>
    <submittedName>
        <fullName evidence="11">AAA+ ATPase domain,P-loop containing nucleoside triphosphate hydrolase,ABC transporter-like,ABC-2 type</fullName>
    </submittedName>
</protein>
<dbReference type="GO" id="GO:0140359">
    <property type="term" value="F:ABC-type transporter activity"/>
    <property type="evidence" value="ECO:0007669"/>
    <property type="project" value="InterPro"/>
</dbReference>
<dbReference type="InterPro" id="IPR027417">
    <property type="entry name" value="P-loop_NTPase"/>
</dbReference>
<evidence type="ECO:0000256" key="5">
    <source>
        <dbReference type="ARBA" id="ARBA00022741"/>
    </source>
</evidence>
<comment type="similarity">
    <text evidence="2">Belongs to the ABC transporter superfamily. ABCG family. Eye pigment precursor importer (TC 3.A.1.204) subfamily.</text>
</comment>
<feature type="transmembrane region" description="Helical" evidence="9">
    <location>
        <begin position="482"/>
        <end position="503"/>
    </location>
</feature>
<keyword evidence="11" id="KW-0378">Hydrolase</keyword>
<evidence type="ECO:0000256" key="9">
    <source>
        <dbReference type="SAM" id="Phobius"/>
    </source>
</evidence>
<feature type="transmembrane region" description="Helical" evidence="9">
    <location>
        <begin position="510"/>
        <end position="531"/>
    </location>
</feature>
<dbReference type="PANTHER" id="PTHR48041:SF116">
    <property type="entry name" value="PROTEIN BROWN"/>
    <property type="match status" value="1"/>
</dbReference>
<evidence type="ECO:0000259" key="10">
    <source>
        <dbReference type="PROSITE" id="PS50893"/>
    </source>
</evidence>
<dbReference type="SUPFAM" id="SSF52540">
    <property type="entry name" value="P-loop containing nucleoside triphosphate hydrolases"/>
    <property type="match status" value="1"/>
</dbReference>
<dbReference type="Proteomes" id="UP000325440">
    <property type="component" value="Unassembled WGS sequence"/>
</dbReference>
<feature type="domain" description="ABC transporter" evidence="10">
    <location>
        <begin position="51"/>
        <end position="260"/>
    </location>
</feature>
<dbReference type="EMBL" id="CABPRJ010001900">
    <property type="protein sequence ID" value="VVC40122.1"/>
    <property type="molecule type" value="Genomic_DNA"/>
</dbReference>
<dbReference type="OrthoDB" id="66620at2759"/>
<keyword evidence="8 9" id="KW-0472">Membrane</keyword>